<evidence type="ECO:0000256" key="4">
    <source>
        <dbReference type="PROSITE-ProRule" id="PRU00339"/>
    </source>
</evidence>
<evidence type="ECO:0000259" key="8">
    <source>
        <dbReference type="PROSITE" id="PS51123"/>
    </source>
</evidence>
<feature type="compositionally biased region" description="Basic and acidic residues" evidence="6">
    <location>
        <begin position="631"/>
        <end position="643"/>
    </location>
</feature>
<dbReference type="InterPro" id="IPR011990">
    <property type="entry name" value="TPR-like_helical_dom_sf"/>
</dbReference>
<dbReference type="PROSITE" id="PS50005">
    <property type="entry name" value="TPR"/>
    <property type="match status" value="1"/>
</dbReference>
<evidence type="ECO:0000256" key="1">
    <source>
        <dbReference type="ARBA" id="ARBA00004442"/>
    </source>
</evidence>
<dbReference type="Gene3D" id="1.25.40.10">
    <property type="entry name" value="Tetratricopeptide repeat domain"/>
    <property type="match status" value="1"/>
</dbReference>
<feature type="chain" id="PRO_5022736173" evidence="7">
    <location>
        <begin position="20"/>
        <end position="643"/>
    </location>
</feature>
<dbReference type="Pfam" id="PF14559">
    <property type="entry name" value="TPR_19"/>
    <property type="match status" value="1"/>
</dbReference>
<proteinExistence type="predicted"/>
<comment type="subcellular location">
    <subcellularLocation>
        <location evidence="1">Cell outer membrane</location>
    </subcellularLocation>
</comment>
<sequence>MRIFLMIFLLSATLQGVQAQDFLTEKDLTGKLRKRFESAQQAVFNGQQGHARGELEKLLEKEPRCIDAQLMYADLLLQQSEYAGAESAFEKALQLSPGYAGLAYVLVGEAEVAQQKYAEAKAHLQTYFDGGHSTARWAAKARALLQQATFAEKAVEEPVPFEPKALPAAINTENPEYLPALSADGRYLVYTSRTTPRNEDIFISEYIDGQWQPGQPVAALNSPFNESSPSLSADGQAMAFARDGRDGNFDLYYARKRNGRWEAPALLPPPVNTSAFESQPSLSADGTILLFVSDRPGGQGQLDIWATRMLPDGSWREPQNLGTPINTPLNEQAPFFHPDGRTLYFMSKGHPGMGSYDLFRSQLEQGGEWSKPLNLGYPINTPGNEGALTVSLDGKTAYFDSDQADPTGRNQEMGNADLYTFELYEAARPNPATYVEATVRDARTKRPLEAEVEITRLSTQKVYGRSLTNEKGQFLIVLPMEDDYALSVDKQGYFFHSAHFALAEPQTLTEPYRLLIELQPIPPPDTAPDTTNGPVVLRNIFFETGSAALQQASMPELKKLQQLLVEHPQMRIQINGHTDNVGRPEDNLALSENRAKAVRDYLATHGISPVRLQYKGFGETRPIADNSTPEGRAKNRRTEFEVL</sequence>
<keyword evidence="2 5" id="KW-0472">Membrane</keyword>
<dbReference type="InterPro" id="IPR036737">
    <property type="entry name" value="OmpA-like_sf"/>
</dbReference>
<keyword evidence="10" id="KW-1185">Reference proteome</keyword>
<dbReference type="AlphaFoldDB" id="A0A5C6S094"/>
<dbReference type="InterPro" id="IPR006665">
    <property type="entry name" value="OmpA-like"/>
</dbReference>
<dbReference type="Gene3D" id="3.30.1330.60">
    <property type="entry name" value="OmpA-like domain"/>
    <property type="match status" value="1"/>
</dbReference>
<dbReference type="EMBL" id="VOOR01000005">
    <property type="protein sequence ID" value="TXB67941.1"/>
    <property type="molecule type" value="Genomic_DNA"/>
</dbReference>
<dbReference type="InterPro" id="IPR006664">
    <property type="entry name" value="OMP_bac"/>
</dbReference>
<evidence type="ECO:0000313" key="10">
    <source>
        <dbReference type="Proteomes" id="UP000321580"/>
    </source>
</evidence>
<gene>
    <name evidence="9" type="ORF">FRY97_03595</name>
</gene>
<evidence type="ECO:0000256" key="6">
    <source>
        <dbReference type="SAM" id="MobiDB-lite"/>
    </source>
</evidence>
<dbReference type="Gene3D" id="2.120.10.30">
    <property type="entry name" value="TolB, C-terminal domain"/>
    <property type="match status" value="1"/>
</dbReference>
<accession>A0A5C6S094</accession>
<evidence type="ECO:0000256" key="3">
    <source>
        <dbReference type="ARBA" id="ARBA00023237"/>
    </source>
</evidence>
<dbReference type="Pfam" id="PF00691">
    <property type="entry name" value="OmpA"/>
    <property type="match status" value="1"/>
</dbReference>
<dbReference type="SUPFAM" id="SSF103088">
    <property type="entry name" value="OmpA-like"/>
    <property type="match status" value="1"/>
</dbReference>
<dbReference type="PANTHER" id="PTHR30329:SF21">
    <property type="entry name" value="LIPOPROTEIN YIAD-RELATED"/>
    <property type="match status" value="1"/>
</dbReference>
<evidence type="ECO:0000256" key="5">
    <source>
        <dbReference type="PROSITE-ProRule" id="PRU00473"/>
    </source>
</evidence>
<keyword evidence="3" id="KW-0998">Cell outer membrane</keyword>
<feature type="signal peptide" evidence="7">
    <location>
        <begin position="1"/>
        <end position="19"/>
    </location>
</feature>
<evidence type="ECO:0000256" key="7">
    <source>
        <dbReference type="SAM" id="SignalP"/>
    </source>
</evidence>
<dbReference type="GO" id="GO:0009279">
    <property type="term" value="C:cell outer membrane"/>
    <property type="evidence" value="ECO:0007669"/>
    <property type="project" value="UniProtKB-SubCell"/>
</dbReference>
<keyword evidence="7" id="KW-0732">Signal</keyword>
<evidence type="ECO:0000256" key="2">
    <source>
        <dbReference type="ARBA" id="ARBA00023136"/>
    </source>
</evidence>
<evidence type="ECO:0000313" key="9">
    <source>
        <dbReference type="EMBL" id="TXB67941.1"/>
    </source>
</evidence>
<dbReference type="InterPro" id="IPR019734">
    <property type="entry name" value="TPR_rpt"/>
</dbReference>
<dbReference type="RefSeq" id="WP_147166062.1">
    <property type="nucleotide sequence ID" value="NZ_VOOR01000005.1"/>
</dbReference>
<feature type="domain" description="OmpA-like" evidence="8">
    <location>
        <begin position="529"/>
        <end position="643"/>
    </location>
</feature>
<dbReference type="PANTHER" id="PTHR30329">
    <property type="entry name" value="STATOR ELEMENT OF FLAGELLAR MOTOR COMPLEX"/>
    <property type="match status" value="1"/>
</dbReference>
<dbReference type="PRINTS" id="PR01021">
    <property type="entry name" value="OMPADOMAIN"/>
</dbReference>
<protein>
    <submittedName>
        <fullName evidence="9">OmpA family protein</fullName>
    </submittedName>
</protein>
<dbReference type="InterPro" id="IPR011042">
    <property type="entry name" value="6-blade_b-propeller_TolB-like"/>
</dbReference>
<reference evidence="9 10" key="1">
    <citation type="submission" date="2019-08" db="EMBL/GenBank/DDBJ databases">
        <title>Genome of Phaeodactylibacter luteus.</title>
        <authorList>
            <person name="Bowman J.P."/>
        </authorList>
    </citation>
    <scope>NUCLEOTIDE SEQUENCE [LARGE SCALE GENOMIC DNA]</scope>
    <source>
        <strain evidence="9 10">KCTC 42180</strain>
    </source>
</reference>
<name>A0A5C6S094_9BACT</name>
<dbReference type="SUPFAM" id="SSF48452">
    <property type="entry name" value="TPR-like"/>
    <property type="match status" value="1"/>
</dbReference>
<feature type="region of interest" description="Disordered" evidence="6">
    <location>
        <begin position="620"/>
        <end position="643"/>
    </location>
</feature>
<dbReference type="SUPFAM" id="SSF82171">
    <property type="entry name" value="DPP6 N-terminal domain-like"/>
    <property type="match status" value="1"/>
</dbReference>
<dbReference type="CDD" id="cd07185">
    <property type="entry name" value="OmpA_C-like"/>
    <property type="match status" value="1"/>
</dbReference>
<feature type="repeat" description="TPR" evidence="4">
    <location>
        <begin position="66"/>
        <end position="99"/>
    </location>
</feature>
<organism evidence="9 10">
    <name type="scientific">Phaeodactylibacter luteus</name>
    <dbReference type="NCBI Taxonomy" id="1564516"/>
    <lineage>
        <taxon>Bacteria</taxon>
        <taxon>Pseudomonadati</taxon>
        <taxon>Bacteroidota</taxon>
        <taxon>Saprospiria</taxon>
        <taxon>Saprospirales</taxon>
        <taxon>Haliscomenobacteraceae</taxon>
        <taxon>Phaeodactylibacter</taxon>
    </lineage>
</organism>
<dbReference type="InterPro" id="IPR011659">
    <property type="entry name" value="WD40"/>
</dbReference>
<dbReference type="PROSITE" id="PS51123">
    <property type="entry name" value="OMPA_2"/>
    <property type="match status" value="1"/>
</dbReference>
<dbReference type="OrthoDB" id="1110381at2"/>
<dbReference type="InterPro" id="IPR050330">
    <property type="entry name" value="Bact_OuterMem_StrucFunc"/>
</dbReference>
<comment type="caution">
    <text evidence="9">The sequence shown here is derived from an EMBL/GenBank/DDBJ whole genome shotgun (WGS) entry which is preliminary data.</text>
</comment>
<dbReference type="PRINTS" id="PR01023">
    <property type="entry name" value="NAFLGMOTY"/>
</dbReference>
<keyword evidence="4" id="KW-0802">TPR repeat</keyword>
<dbReference type="Proteomes" id="UP000321580">
    <property type="component" value="Unassembled WGS sequence"/>
</dbReference>
<dbReference type="Pfam" id="PF07676">
    <property type="entry name" value="PD40"/>
    <property type="match status" value="5"/>
</dbReference>